<dbReference type="InterPro" id="IPR036873">
    <property type="entry name" value="Rhodanese-like_dom_sf"/>
</dbReference>
<name>A0A259TWY7_9BACT</name>
<dbReference type="EC" id="1.14.-.-" evidence="1"/>
<dbReference type="OrthoDB" id="9778326at2"/>
<gene>
    <name evidence="1" type="primary">trhO</name>
    <name evidence="4" type="ORF">BSZ36_03930</name>
</gene>
<dbReference type="PANTHER" id="PTHR43268:SF3">
    <property type="entry name" value="RHODANESE-LIKE DOMAIN-CONTAINING PROTEIN 7-RELATED"/>
    <property type="match status" value="1"/>
</dbReference>
<evidence type="ECO:0000256" key="1">
    <source>
        <dbReference type="HAMAP-Rule" id="MF_00469"/>
    </source>
</evidence>
<dbReference type="FunCoup" id="A0A259TWY7">
    <property type="interactions" value="294"/>
</dbReference>
<keyword evidence="1" id="KW-0819">tRNA processing</keyword>
<dbReference type="GO" id="GO:0006400">
    <property type="term" value="P:tRNA modification"/>
    <property type="evidence" value="ECO:0007669"/>
    <property type="project" value="UniProtKB-UniRule"/>
</dbReference>
<dbReference type="SUPFAM" id="SSF52821">
    <property type="entry name" value="Rhodanese/Cell cycle control phosphatase"/>
    <property type="match status" value="1"/>
</dbReference>
<dbReference type="RefSeq" id="WP_094546222.1">
    <property type="nucleotide sequence ID" value="NZ_MQWB01000001.1"/>
</dbReference>
<keyword evidence="1" id="KW-0560">Oxidoreductase</keyword>
<dbReference type="CDD" id="cd01518">
    <property type="entry name" value="RHOD_YceA"/>
    <property type="match status" value="1"/>
</dbReference>
<dbReference type="PANTHER" id="PTHR43268">
    <property type="entry name" value="THIOSULFATE SULFURTRANSFERASE/RHODANESE-LIKE DOMAIN-CONTAINING PROTEIN 2"/>
    <property type="match status" value="1"/>
</dbReference>
<proteinExistence type="inferred from homology"/>
<dbReference type="Gene3D" id="3.40.250.10">
    <property type="entry name" value="Rhodanese-like domain"/>
    <property type="match status" value="1"/>
</dbReference>
<reference evidence="4 5" key="1">
    <citation type="submission" date="2016-11" db="EMBL/GenBank/DDBJ databases">
        <title>Study of marine rhodopsin-containing bacteria.</title>
        <authorList>
            <person name="Yoshizawa S."/>
            <person name="Kumagai Y."/>
            <person name="Kogure K."/>
        </authorList>
    </citation>
    <scope>NUCLEOTIDE SEQUENCE [LARGE SCALE GENOMIC DNA]</scope>
    <source>
        <strain evidence="4 5">SG-29</strain>
    </source>
</reference>
<comment type="similarity">
    <text evidence="1">Belongs to the TrhO family.</text>
</comment>
<dbReference type="Gene3D" id="3.30.70.100">
    <property type="match status" value="1"/>
</dbReference>
<dbReference type="Pfam" id="PF00581">
    <property type="entry name" value="Rhodanese"/>
    <property type="match status" value="1"/>
</dbReference>
<dbReference type="AlphaFoldDB" id="A0A259TWY7"/>
<evidence type="ECO:0000313" key="5">
    <source>
        <dbReference type="Proteomes" id="UP000216446"/>
    </source>
</evidence>
<dbReference type="InterPro" id="IPR020936">
    <property type="entry name" value="TrhO"/>
</dbReference>
<dbReference type="NCBIfam" id="NF001136">
    <property type="entry name" value="PRK00142.1-4"/>
    <property type="match status" value="1"/>
</dbReference>
<comment type="function">
    <text evidence="1">Catalyzes oxygen-dependent 5-hydroxyuridine (ho5U) modification at position 34 in tRNAs.</text>
</comment>
<feature type="domain" description="Rhodanese" evidence="3">
    <location>
        <begin position="121"/>
        <end position="215"/>
    </location>
</feature>
<feature type="compositionally biased region" description="Basic and acidic residues" evidence="2">
    <location>
        <begin position="273"/>
        <end position="291"/>
    </location>
</feature>
<evidence type="ECO:0000259" key="3">
    <source>
        <dbReference type="PROSITE" id="PS50206"/>
    </source>
</evidence>
<dbReference type="InParanoid" id="A0A259TWY7"/>
<evidence type="ECO:0000256" key="2">
    <source>
        <dbReference type="SAM" id="MobiDB-lite"/>
    </source>
</evidence>
<organism evidence="4 5">
    <name type="scientific">Rubricoccus marinus</name>
    <dbReference type="NCBI Taxonomy" id="716817"/>
    <lineage>
        <taxon>Bacteria</taxon>
        <taxon>Pseudomonadati</taxon>
        <taxon>Rhodothermota</taxon>
        <taxon>Rhodothermia</taxon>
        <taxon>Rhodothermales</taxon>
        <taxon>Rubricoccaceae</taxon>
        <taxon>Rubricoccus</taxon>
    </lineage>
</organism>
<dbReference type="HAMAP" id="MF_00469">
    <property type="entry name" value="TrhO"/>
    <property type="match status" value="1"/>
</dbReference>
<comment type="catalytic activity">
    <reaction evidence="1">
        <text>uridine(34) in tRNA + AH2 + O2 = 5-hydroxyuridine(34) in tRNA + A + H2O</text>
        <dbReference type="Rhea" id="RHEA:64224"/>
        <dbReference type="Rhea" id="RHEA-COMP:11727"/>
        <dbReference type="Rhea" id="RHEA-COMP:13381"/>
        <dbReference type="ChEBI" id="CHEBI:13193"/>
        <dbReference type="ChEBI" id="CHEBI:15377"/>
        <dbReference type="ChEBI" id="CHEBI:15379"/>
        <dbReference type="ChEBI" id="CHEBI:17499"/>
        <dbReference type="ChEBI" id="CHEBI:65315"/>
        <dbReference type="ChEBI" id="CHEBI:136877"/>
    </reaction>
</comment>
<comment type="caution">
    <text evidence="4">The sequence shown here is derived from an EMBL/GenBank/DDBJ whole genome shotgun (WGS) entry which is preliminary data.</text>
</comment>
<sequence length="303" mass="33996">MYLVAAFYRFSSLPDFEALRAPLLALCHDRNVRGTILLAKEGVNGTIAGPASGVHAVLAHLRADPRLVELEHKESHAETQPFRKMKVRLKKEIVTMGVPELDPNETVGTYVPPEAWNDLISDPDVVLIDARNDYETAIGTFEGAIDPHTKSFRELPGWLEEQEALKEKPRVAMFCTGGIRCEKSTALLRARGFEDVYHLQGGILKYLEEVPEEESLWRGECFVFDERVSVGHGLEPGDYVLCRACGDPVSAEDRESPQYERGVSCPRCHDRYSEEDRERFRTRQRQMDAEGRGPASGARGEPA</sequence>
<dbReference type="Proteomes" id="UP000216446">
    <property type="component" value="Unassembled WGS sequence"/>
</dbReference>
<dbReference type="SMART" id="SM00450">
    <property type="entry name" value="RHOD"/>
    <property type="match status" value="1"/>
</dbReference>
<dbReference type="Pfam" id="PF17773">
    <property type="entry name" value="UPF0176_N"/>
    <property type="match status" value="1"/>
</dbReference>
<protein>
    <recommendedName>
        <fullName evidence="1">tRNA uridine(34) hydroxylase</fullName>
        <ecNumber evidence="1">1.14.-.-</ecNumber>
    </recommendedName>
    <alternativeName>
        <fullName evidence="1">tRNA hydroxylation protein O</fullName>
    </alternativeName>
</protein>
<dbReference type="EMBL" id="MQWB01000001">
    <property type="protein sequence ID" value="OZC02210.1"/>
    <property type="molecule type" value="Genomic_DNA"/>
</dbReference>
<dbReference type="InterPro" id="IPR040503">
    <property type="entry name" value="TRHO_N"/>
</dbReference>
<evidence type="ECO:0000313" key="4">
    <source>
        <dbReference type="EMBL" id="OZC02210.1"/>
    </source>
</evidence>
<keyword evidence="5" id="KW-1185">Reference proteome</keyword>
<dbReference type="GO" id="GO:0016705">
    <property type="term" value="F:oxidoreductase activity, acting on paired donors, with incorporation or reduction of molecular oxygen"/>
    <property type="evidence" value="ECO:0007669"/>
    <property type="project" value="UniProtKB-UniRule"/>
</dbReference>
<dbReference type="InterPro" id="IPR001763">
    <property type="entry name" value="Rhodanese-like_dom"/>
</dbReference>
<feature type="region of interest" description="Disordered" evidence="2">
    <location>
        <begin position="273"/>
        <end position="303"/>
    </location>
</feature>
<dbReference type="PROSITE" id="PS50206">
    <property type="entry name" value="RHODANESE_3"/>
    <property type="match status" value="1"/>
</dbReference>
<accession>A0A259TWY7</accession>